<keyword evidence="2" id="KW-0689">Ribosomal protein</keyword>
<dbReference type="PANTHER" id="PTHR24088:SF0">
    <property type="entry name" value="SMALL RIBOSOMAL SUBUNIT PROTEIN US17M"/>
    <property type="match status" value="1"/>
</dbReference>
<name>A0A6S7J3U0_PARCT</name>
<dbReference type="EMBL" id="CACRXK020007385">
    <property type="protein sequence ID" value="CAB4012112.1"/>
    <property type="molecule type" value="Genomic_DNA"/>
</dbReference>
<protein>
    <submittedName>
        <fullName evidence="4">28S ribosomal S17, mitochondrial</fullName>
    </submittedName>
</protein>
<dbReference type="PANTHER" id="PTHR24088">
    <property type="entry name" value="28S RIBOSOMAL PROTEIN S17, MITOCHONDRIAL"/>
    <property type="match status" value="1"/>
</dbReference>
<dbReference type="GO" id="GO:0032543">
    <property type="term" value="P:mitochondrial translation"/>
    <property type="evidence" value="ECO:0007669"/>
    <property type="project" value="TreeGrafter"/>
</dbReference>
<dbReference type="Proteomes" id="UP001152795">
    <property type="component" value="Unassembled WGS sequence"/>
</dbReference>
<keyword evidence="3" id="KW-0687">Ribonucleoprotein</keyword>
<dbReference type="NCBIfam" id="NF004123">
    <property type="entry name" value="PRK05610.1"/>
    <property type="match status" value="1"/>
</dbReference>
<dbReference type="SUPFAM" id="SSF50249">
    <property type="entry name" value="Nucleic acid-binding proteins"/>
    <property type="match status" value="1"/>
</dbReference>
<dbReference type="Gene3D" id="2.40.50.140">
    <property type="entry name" value="Nucleic acid-binding proteins"/>
    <property type="match status" value="1"/>
</dbReference>
<dbReference type="CDD" id="cd00364">
    <property type="entry name" value="Ribosomal_uS17"/>
    <property type="match status" value="1"/>
</dbReference>
<gene>
    <name evidence="4" type="ORF">PACLA_8A007497</name>
</gene>
<dbReference type="InterPro" id="IPR039193">
    <property type="entry name" value="Ribosomal_uS17m_metazoa"/>
</dbReference>
<dbReference type="InterPro" id="IPR000266">
    <property type="entry name" value="Ribosomal_uS17"/>
</dbReference>
<dbReference type="GO" id="GO:0005763">
    <property type="term" value="C:mitochondrial small ribosomal subunit"/>
    <property type="evidence" value="ECO:0007669"/>
    <property type="project" value="InterPro"/>
</dbReference>
<evidence type="ECO:0000256" key="1">
    <source>
        <dbReference type="ARBA" id="ARBA00010254"/>
    </source>
</evidence>
<evidence type="ECO:0000256" key="2">
    <source>
        <dbReference type="ARBA" id="ARBA00022980"/>
    </source>
</evidence>
<dbReference type="AlphaFoldDB" id="A0A6S7J3U0"/>
<comment type="caution">
    <text evidence="4">The sequence shown here is derived from an EMBL/GenBank/DDBJ whole genome shotgun (WGS) entry which is preliminary data.</text>
</comment>
<comment type="similarity">
    <text evidence="1">Belongs to the universal ribosomal protein uS17 family.</text>
</comment>
<keyword evidence="5" id="KW-1185">Reference proteome</keyword>
<evidence type="ECO:0000313" key="4">
    <source>
        <dbReference type="EMBL" id="CAB4012112.1"/>
    </source>
</evidence>
<dbReference type="InterPro" id="IPR012340">
    <property type="entry name" value="NA-bd_OB-fold"/>
</dbReference>
<proteinExistence type="inferred from homology"/>
<evidence type="ECO:0000313" key="5">
    <source>
        <dbReference type="Proteomes" id="UP001152795"/>
    </source>
</evidence>
<dbReference type="GO" id="GO:0003735">
    <property type="term" value="F:structural constituent of ribosome"/>
    <property type="evidence" value="ECO:0007669"/>
    <property type="project" value="InterPro"/>
</dbReference>
<sequence length="102" mass="11927">MAQFLGRVIGTKMDKTAKVLVTKLKLHPYIMKYYNNRKVYFAHDENNECTTGDMVMIEVCPKMSKKKRFRISEILEKGPKVVDSETGKVYLQDNREDYGTDR</sequence>
<reference evidence="4" key="1">
    <citation type="submission" date="2020-04" db="EMBL/GenBank/DDBJ databases">
        <authorList>
            <person name="Alioto T."/>
            <person name="Alioto T."/>
            <person name="Gomez Garrido J."/>
        </authorList>
    </citation>
    <scope>NUCLEOTIDE SEQUENCE</scope>
    <source>
        <strain evidence="4">A484AB</strain>
    </source>
</reference>
<accession>A0A6S7J3U0</accession>
<dbReference type="OrthoDB" id="274752at2759"/>
<organism evidence="4 5">
    <name type="scientific">Paramuricea clavata</name>
    <name type="common">Red gorgonian</name>
    <name type="synonym">Violescent sea-whip</name>
    <dbReference type="NCBI Taxonomy" id="317549"/>
    <lineage>
        <taxon>Eukaryota</taxon>
        <taxon>Metazoa</taxon>
        <taxon>Cnidaria</taxon>
        <taxon>Anthozoa</taxon>
        <taxon>Octocorallia</taxon>
        <taxon>Malacalcyonacea</taxon>
        <taxon>Plexauridae</taxon>
        <taxon>Paramuricea</taxon>
    </lineage>
</organism>
<evidence type="ECO:0000256" key="3">
    <source>
        <dbReference type="ARBA" id="ARBA00023274"/>
    </source>
</evidence>
<dbReference type="Pfam" id="PF00366">
    <property type="entry name" value="Ribosomal_S17"/>
    <property type="match status" value="1"/>
</dbReference>